<dbReference type="InterPro" id="IPR000653">
    <property type="entry name" value="DegT/StrS_aminotransferase"/>
</dbReference>
<dbReference type="SUPFAM" id="SSF53383">
    <property type="entry name" value="PLP-dependent transferases"/>
    <property type="match status" value="1"/>
</dbReference>
<dbReference type="GO" id="GO:0030170">
    <property type="term" value="F:pyridoxal phosphate binding"/>
    <property type="evidence" value="ECO:0007669"/>
    <property type="project" value="TreeGrafter"/>
</dbReference>
<accession>A0A511J3G5</accession>
<dbReference type="AlphaFoldDB" id="A0A511J3G5"/>
<dbReference type="PANTHER" id="PTHR30244">
    <property type="entry name" value="TRANSAMINASE"/>
    <property type="match status" value="1"/>
</dbReference>
<evidence type="ECO:0000256" key="3">
    <source>
        <dbReference type="RuleBase" id="RU004508"/>
    </source>
</evidence>
<comment type="caution">
    <text evidence="4">The sequence shown here is derived from an EMBL/GenBank/DDBJ whole genome shotgun (WGS) entry which is preliminary data.</text>
</comment>
<keyword evidence="4" id="KW-0808">Transferase</keyword>
<name>A0A511J3G5_9ENTE</name>
<feature type="modified residue" description="N6-(pyridoxal phosphate)lysine" evidence="2">
    <location>
        <position position="190"/>
    </location>
</feature>
<dbReference type="GO" id="GO:0000271">
    <property type="term" value="P:polysaccharide biosynthetic process"/>
    <property type="evidence" value="ECO:0007669"/>
    <property type="project" value="TreeGrafter"/>
</dbReference>
<evidence type="ECO:0000313" key="5">
    <source>
        <dbReference type="Proteomes" id="UP000321830"/>
    </source>
</evidence>
<gene>
    <name evidence="4" type="ORF">EVI01_18620</name>
</gene>
<reference evidence="4 5" key="1">
    <citation type="submission" date="2019-07" db="EMBL/GenBank/DDBJ databases">
        <title>Whole genome shotgun sequence of Enterococcus villorum NBRC 100699.</title>
        <authorList>
            <person name="Hosoyama A."/>
            <person name="Uohara A."/>
            <person name="Ohji S."/>
            <person name="Ichikawa N."/>
        </authorList>
    </citation>
    <scope>NUCLEOTIDE SEQUENCE [LARGE SCALE GENOMIC DNA]</scope>
    <source>
        <strain evidence="4 5">NBRC 100699</strain>
    </source>
</reference>
<dbReference type="PANTHER" id="PTHR30244:SF34">
    <property type="entry name" value="DTDP-4-AMINO-4,6-DIDEOXYGALACTOSE TRANSAMINASE"/>
    <property type="match status" value="1"/>
</dbReference>
<sequence>MARRILLSPPDMTGIEQKYIQDAFNQNYIAPVGENIDQFEEELAKYTNSKYAVALSSGTAGLHLALIAIGVVADDLVFCSDFTFAASVNPIRYVGATPVLIDSEYDSWNMDPELLEKAILAYQSKGKQAKAVIVTHIYGNGANMSAILAIAKKYGLKVIEDACESLGTITKEGMTGTLGDIGVYSFNGNKIITTSGGGAVVTNNRNYANQIQYLSTQAKSKVPYYLHEEQGYNYRLSNVLAGIGRGQLQSLEDKIKRTEAIYQTYREMFAGIEGLAMIPTSPTDQRPNRWLSAFTHPTMNPFGLIEFLDSKNIESRALWNPLHKQPYLIQAQTDFFYQEDRKHRPVSEQLFQQGICLPSGSSLTELEQEYVLSCVKSYFMGR</sequence>
<dbReference type="PIRSF" id="PIRSF000390">
    <property type="entry name" value="PLP_StrS"/>
    <property type="match status" value="1"/>
</dbReference>
<proteinExistence type="inferred from homology"/>
<keyword evidence="2 3" id="KW-0663">Pyridoxal phosphate</keyword>
<organism evidence="4 5">
    <name type="scientific">Enterococcus villorum</name>
    <dbReference type="NCBI Taxonomy" id="112904"/>
    <lineage>
        <taxon>Bacteria</taxon>
        <taxon>Bacillati</taxon>
        <taxon>Bacillota</taxon>
        <taxon>Bacilli</taxon>
        <taxon>Lactobacillales</taxon>
        <taxon>Enterococcaceae</taxon>
        <taxon>Enterococcus</taxon>
    </lineage>
</organism>
<dbReference type="Proteomes" id="UP000321830">
    <property type="component" value="Unassembled WGS sequence"/>
</dbReference>
<dbReference type="InterPro" id="IPR015424">
    <property type="entry name" value="PyrdxlP-dep_Trfase"/>
</dbReference>
<dbReference type="Gene3D" id="3.40.640.10">
    <property type="entry name" value="Type I PLP-dependent aspartate aminotransferase-like (Major domain)"/>
    <property type="match status" value="1"/>
</dbReference>
<dbReference type="GO" id="GO:0008483">
    <property type="term" value="F:transaminase activity"/>
    <property type="evidence" value="ECO:0007669"/>
    <property type="project" value="UniProtKB-KW"/>
</dbReference>
<comment type="similarity">
    <text evidence="3">Belongs to the DegT/DnrJ/EryC1 family.</text>
</comment>
<dbReference type="Pfam" id="PF01041">
    <property type="entry name" value="DegT_DnrJ_EryC1"/>
    <property type="match status" value="1"/>
</dbReference>
<dbReference type="Gene3D" id="3.90.1150.10">
    <property type="entry name" value="Aspartate Aminotransferase, domain 1"/>
    <property type="match status" value="1"/>
</dbReference>
<protein>
    <submittedName>
        <fullName evidence="4">Pyridoxal phosphate-dependent aminotransferase</fullName>
    </submittedName>
</protein>
<evidence type="ECO:0000256" key="1">
    <source>
        <dbReference type="PIRSR" id="PIRSR000390-1"/>
    </source>
</evidence>
<dbReference type="InterPro" id="IPR015422">
    <property type="entry name" value="PyrdxlP-dep_Trfase_small"/>
</dbReference>
<keyword evidence="4" id="KW-0032">Aminotransferase</keyword>
<dbReference type="CDD" id="cd00616">
    <property type="entry name" value="AHBA_syn"/>
    <property type="match status" value="1"/>
</dbReference>
<evidence type="ECO:0000313" key="4">
    <source>
        <dbReference type="EMBL" id="GEL92525.1"/>
    </source>
</evidence>
<feature type="active site" description="Proton acceptor" evidence="1">
    <location>
        <position position="190"/>
    </location>
</feature>
<evidence type="ECO:0000256" key="2">
    <source>
        <dbReference type="PIRSR" id="PIRSR000390-2"/>
    </source>
</evidence>
<dbReference type="EMBL" id="BJWF01000025">
    <property type="protein sequence ID" value="GEL92525.1"/>
    <property type="molecule type" value="Genomic_DNA"/>
</dbReference>
<dbReference type="RefSeq" id="WP_010750675.1">
    <property type="nucleotide sequence ID" value="NZ_BJWF01000025.1"/>
</dbReference>
<dbReference type="InterPro" id="IPR015421">
    <property type="entry name" value="PyrdxlP-dep_Trfase_major"/>
</dbReference>